<proteinExistence type="predicted"/>
<keyword evidence="1" id="KW-0732">Signal</keyword>
<gene>
    <name evidence="2" type="ORF">UABAM_02022</name>
</gene>
<protein>
    <recommendedName>
        <fullName evidence="4">Tetratricopeptide repeat protein</fullName>
    </recommendedName>
</protein>
<keyword evidence="3" id="KW-1185">Reference proteome</keyword>
<dbReference type="SUPFAM" id="SSF48452">
    <property type="entry name" value="TPR-like"/>
    <property type="match status" value="2"/>
</dbReference>
<evidence type="ECO:0000256" key="1">
    <source>
        <dbReference type="SAM" id="SignalP"/>
    </source>
</evidence>
<dbReference type="KEGG" id="uam:UABAM_02022"/>
<feature type="chain" id="PRO_5024999310" description="Tetratricopeptide repeat protein" evidence="1">
    <location>
        <begin position="20"/>
        <end position="1095"/>
    </location>
</feature>
<evidence type="ECO:0008006" key="4">
    <source>
        <dbReference type="Google" id="ProtNLM"/>
    </source>
</evidence>
<name>A0A5S9IKR4_UABAM</name>
<dbReference type="Proteomes" id="UP000326354">
    <property type="component" value="Chromosome"/>
</dbReference>
<dbReference type="Gene3D" id="1.25.40.10">
    <property type="entry name" value="Tetratricopeptide repeat domain"/>
    <property type="match status" value="2"/>
</dbReference>
<dbReference type="AlphaFoldDB" id="A0A5S9IKR4"/>
<reference evidence="2 3" key="1">
    <citation type="submission" date="2019-08" db="EMBL/GenBank/DDBJ databases">
        <title>Complete genome sequence of Candidatus Uab amorphum.</title>
        <authorList>
            <person name="Shiratori T."/>
            <person name="Suzuki S."/>
            <person name="Kakizawa Y."/>
            <person name="Ishida K."/>
        </authorList>
    </citation>
    <scope>NUCLEOTIDE SEQUENCE [LARGE SCALE GENOMIC DNA]</scope>
    <source>
        <strain evidence="2 3">SRT547</strain>
    </source>
</reference>
<evidence type="ECO:0000313" key="2">
    <source>
        <dbReference type="EMBL" id="BBM83669.1"/>
    </source>
</evidence>
<dbReference type="InterPro" id="IPR019734">
    <property type="entry name" value="TPR_rpt"/>
</dbReference>
<feature type="signal peptide" evidence="1">
    <location>
        <begin position="1"/>
        <end position="19"/>
    </location>
</feature>
<dbReference type="RefSeq" id="WP_151967861.1">
    <property type="nucleotide sequence ID" value="NZ_AP019860.1"/>
</dbReference>
<organism evidence="2 3">
    <name type="scientific">Uabimicrobium amorphum</name>
    <dbReference type="NCBI Taxonomy" id="2596890"/>
    <lineage>
        <taxon>Bacteria</taxon>
        <taxon>Pseudomonadati</taxon>
        <taxon>Planctomycetota</taxon>
        <taxon>Candidatus Uabimicrobiia</taxon>
        <taxon>Candidatus Uabimicrobiales</taxon>
        <taxon>Candidatus Uabimicrobiaceae</taxon>
        <taxon>Candidatus Uabimicrobium</taxon>
    </lineage>
</organism>
<evidence type="ECO:0000313" key="3">
    <source>
        <dbReference type="Proteomes" id="UP000326354"/>
    </source>
</evidence>
<dbReference type="InterPro" id="IPR011990">
    <property type="entry name" value="TPR-like_helical_dom_sf"/>
</dbReference>
<dbReference type="SMART" id="SM00028">
    <property type="entry name" value="TPR"/>
    <property type="match status" value="4"/>
</dbReference>
<accession>A0A5S9IKR4</accession>
<dbReference type="EMBL" id="AP019860">
    <property type="protein sequence ID" value="BBM83669.1"/>
    <property type="molecule type" value="Genomic_DNA"/>
</dbReference>
<sequence>MIRKFIVCVFAIFSLNMYANDGIINGRDDVEFAKALARSGYYELAEDVRQLIQQKGSRQQRKETELLRCLFIKEKAQRQSDPQKKKSAYSEAIECYESRLGSVGGIENAKLKLELADLMVTQAQEIIEESRQKNEKISGVDEILSGAEKRFRDVKGQYDDAGVNVEAKNTSVREKANLRYHSWYGLCRVYYFQGLAGQKGRLEMCSSELEDYMTDYEGLIGSYFAMLLNGLVLHEKGSYGDAIIFYDGVLRPLMNVNHPKAIELSLQACYYQLQTYNKWKRFSRSIQLATDFEKHMASKLNVKLKRENYGQALKLELGKAYVGQGEYSKALEIAEEIASLQTYWGFVARRLLLEWGKLDPTALQNAKNAHLVASGLSSKEQYHEAILAYLKVVKYSKSKEDIAKYGIDAWEKMGQLYWHLGLYQESAMCYEKCAMDRKYGLKKVVEKKVKGKVVQQKISIRAKSAYWGYRGYKEAYKQTKDKYLQKKSNKMRDYLVKKFSNSPYAKNLSYSSADDLERIASSTKDYVKSAKAYEKAAKAYRKVSPQADAFERALVNVGKCYYNAAKKYEQKAKTSSKKPGSFRMNKTSADLYKRAVKEFLGYQKYTKSNRLSDIDLEKKSRRKEATAESFYFLGRSYLRINEVNRGSKYLERLCKEFPEQSDMLAQSTYLLVKSNINAGNLKKAEGFIKRTEDIYGAEGGTSGSAIFRAAAYNLAGRKYYNLAIDADNKYEALKKQDTPDAKALKQAMAKRVQYYTKSSDYLNKWYLYRNNLSINSLDWIASTQVITAKLLKESGKNEESGKMFGSALKLFRKCLSLNNNPQKEKELQEKTAECAIETGNWEQAIYVFYPIFDNDREARKKAGDDQPEDALYLDYLSRILAGLSQQVSYKDTDKLHNFLQTYLSKELQSDIAKHKPQEAADTVFYNEYLRALEIIAKVESSAISDGERQEFANEFKSKKSELSQMTEEEQLDRGIKTLQVVYRDKAIQAINTKLPQNAKGAPGDAGARIKNMCLYLAYDYTSKLLDRLSPYQNPQVRFGNYDNPQWWETKYRQLLILSLRGEGERVKGLIKALRLNQRKMGGPVYQKKFQELSER</sequence>